<evidence type="ECO:0000256" key="2">
    <source>
        <dbReference type="ARBA" id="ARBA00022723"/>
    </source>
</evidence>
<evidence type="ECO:0000259" key="5">
    <source>
        <dbReference type="Pfam" id="PF08240"/>
    </source>
</evidence>
<dbReference type="GO" id="GO:0046872">
    <property type="term" value="F:metal ion binding"/>
    <property type="evidence" value="ECO:0007669"/>
    <property type="project" value="UniProtKB-KW"/>
</dbReference>
<organism evidence="6 7">
    <name type="scientific">Friedmanniomyces endolithicus</name>
    <dbReference type="NCBI Taxonomy" id="329885"/>
    <lineage>
        <taxon>Eukaryota</taxon>
        <taxon>Fungi</taxon>
        <taxon>Dikarya</taxon>
        <taxon>Ascomycota</taxon>
        <taxon>Pezizomycotina</taxon>
        <taxon>Dothideomycetes</taxon>
        <taxon>Dothideomycetidae</taxon>
        <taxon>Mycosphaerellales</taxon>
        <taxon>Teratosphaeriaceae</taxon>
        <taxon>Friedmanniomyces</taxon>
    </lineage>
</organism>
<dbReference type="GO" id="GO:0016491">
    <property type="term" value="F:oxidoreductase activity"/>
    <property type="evidence" value="ECO:0007669"/>
    <property type="project" value="UniProtKB-KW"/>
</dbReference>
<name>A0AAN6H7L0_9PEZI</name>
<protein>
    <recommendedName>
        <fullName evidence="5">Alcohol dehydrogenase-like N-terminal domain-containing protein</fullName>
    </recommendedName>
</protein>
<keyword evidence="2" id="KW-0479">Metal-binding</keyword>
<evidence type="ECO:0000313" key="6">
    <source>
        <dbReference type="EMBL" id="KAK0958900.1"/>
    </source>
</evidence>
<keyword evidence="7" id="KW-1185">Reference proteome</keyword>
<keyword evidence="4" id="KW-0560">Oxidoreductase</keyword>
<comment type="caution">
    <text evidence="6">The sequence shown here is derived from an EMBL/GenBank/DDBJ whole genome shotgun (WGS) entry which is preliminary data.</text>
</comment>
<feature type="domain" description="Alcohol dehydrogenase-like N-terminal" evidence="5">
    <location>
        <begin position="9"/>
        <end position="71"/>
    </location>
</feature>
<dbReference type="Gene3D" id="3.90.180.10">
    <property type="entry name" value="Medium-chain alcohol dehydrogenases, catalytic domain"/>
    <property type="match status" value="1"/>
</dbReference>
<dbReference type="InterPro" id="IPR011032">
    <property type="entry name" value="GroES-like_sf"/>
</dbReference>
<evidence type="ECO:0000256" key="1">
    <source>
        <dbReference type="ARBA" id="ARBA00001947"/>
    </source>
</evidence>
<keyword evidence="3" id="KW-0862">Zinc</keyword>
<dbReference type="InterPro" id="IPR013154">
    <property type="entry name" value="ADH-like_N"/>
</dbReference>
<sequence length="100" mass="10785">MGPKAEAFGKWKVGQRVGAVMFKAACQHCIGCETTKGVRFCKQNQVAGLKHDGGMAEYMLADADETVLLPDEVPFEQAAPLLCAGVRIPAETIYTLEVKV</sequence>
<dbReference type="SUPFAM" id="SSF50129">
    <property type="entry name" value="GroES-like"/>
    <property type="match status" value="1"/>
</dbReference>
<evidence type="ECO:0000256" key="4">
    <source>
        <dbReference type="ARBA" id="ARBA00023002"/>
    </source>
</evidence>
<dbReference type="AlphaFoldDB" id="A0AAN6H7L0"/>
<dbReference type="PANTHER" id="PTHR42940:SF8">
    <property type="entry name" value="VACUOLAR PROTEIN SORTING-ASSOCIATED PROTEIN 11"/>
    <property type="match status" value="1"/>
</dbReference>
<evidence type="ECO:0000256" key="3">
    <source>
        <dbReference type="ARBA" id="ARBA00022833"/>
    </source>
</evidence>
<comment type="cofactor">
    <cofactor evidence="1">
        <name>Zn(2+)</name>
        <dbReference type="ChEBI" id="CHEBI:29105"/>
    </cofactor>
</comment>
<evidence type="ECO:0000313" key="7">
    <source>
        <dbReference type="Proteomes" id="UP001175353"/>
    </source>
</evidence>
<dbReference type="EMBL" id="JAUJLE010000366">
    <property type="protein sequence ID" value="KAK0958900.1"/>
    <property type="molecule type" value="Genomic_DNA"/>
</dbReference>
<accession>A0AAN6H7L0</accession>
<proteinExistence type="predicted"/>
<reference evidence="6" key="1">
    <citation type="submission" date="2023-06" db="EMBL/GenBank/DDBJ databases">
        <title>Black Yeasts Isolated from many extreme environments.</title>
        <authorList>
            <person name="Coleine C."/>
            <person name="Stajich J.E."/>
            <person name="Selbmann L."/>
        </authorList>
    </citation>
    <scope>NUCLEOTIDE SEQUENCE</scope>
    <source>
        <strain evidence="6">CCFEE 5200</strain>
    </source>
</reference>
<dbReference type="Pfam" id="PF08240">
    <property type="entry name" value="ADH_N"/>
    <property type="match status" value="1"/>
</dbReference>
<gene>
    <name evidence="6" type="ORF">LTR91_021115</name>
</gene>
<dbReference type="PANTHER" id="PTHR42940">
    <property type="entry name" value="ALCOHOL DEHYDROGENASE 1-RELATED"/>
    <property type="match status" value="1"/>
</dbReference>
<dbReference type="Proteomes" id="UP001175353">
    <property type="component" value="Unassembled WGS sequence"/>
</dbReference>